<comment type="caution">
    <text evidence="4">The sequence shown here is derived from an EMBL/GenBank/DDBJ whole genome shotgun (WGS) entry which is preliminary data.</text>
</comment>
<accession>A0A927IZK9</accession>
<gene>
    <name evidence="4" type="ORF">IF651_06385</name>
</gene>
<dbReference type="Proteomes" id="UP000610846">
    <property type="component" value="Unassembled WGS sequence"/>
</dbReference>
<organism evidence="4 5">
    <name type="scientific">Cellulosimicrobium arenosum</name>
    <dbReference type="NCBI Taxonomy" id="2708133"/>
    <lineage>
        <taxon>Bacteria</taxon>
        <taxon>Bacillati</taxon>
        <taxon>Actinomycetota</taxon>
        <taxon>Actinomycetes</taxon>
        <taxon>Micrococcales</taxon>
        <taxon>Promicromonosporaceae</taxon>
        <taxon>Cellulosimicrobium</taxon>
    </lineage>
</organism>
<protein>
    <submittedName>
        <fullName evidence="4">SDR family NAD(P)-dependent oxidoreductase</fullName>
    </submittedName>
</protein>
<dbReference type="EMBL" id="JACYHB010000004">
    <property type="protein sequence ID" value="MBD8078684.1"/>
    <property type="molecule type" value="Genomic_DNA"/>
</dbReference>
<comment type="similarity">
    <text evidence="1">Belongs to the short-chain dehydrogenases/reductases (SDR) family.</text>
</comment>
<dbReference type="Pfam" id="PF00106">
    <property type="entry name" value="adh_short"/>
    <property type="match status" value="1"/>
</dbReference>
<keyword evidence="2" id="KW-0560">Oxidoreductase</keyword>
<evidence type="ECO:0000256" key="1">
    <source>
        <dbReference type="ARBA" id="ARBA00006484"/>
    </source>
</evidence>
<reference evidence="4" key="1">
    <citation type="journal article" date="2018" name="Curr. Microbiol.">
        <title>Cellulosimicrobium arenosum sp. nov., Isolated from Marine Sediment Sand.</title>
        <authorList>
            <person name="Oh M."/>
            <person name="Kim J.H."/>
            <person name="Yoon J.H."/>
            <person name="Schumann P."/>
            <person name="Kim W."/>
        </authorList>
    </citation>
    <scope>NUCLEOTIDE SEQUENCE</scope>
    <source>
        <strain evidence="4">KCTC 49039</strain>
    </source>
</reference>
<evidence type="ECO:0000313" key="4">
    <source>
        <dbReference type="EMBL" id="MBD8078684.1"/>
    </source>
</evidence>
<dbReference type="PANTHER" id="PTHR24320">
    <property type="entry name" value="RETINOL DEHYDROGENASE"/>
    <property type="match status" value="1"/>
</dbReference>
<dbReference type="AlphaFoldDB" id="A0A927IZK9"/>
<sequence length="329" mass="34340">MRTTTPDGWDPRRPPSQQGRVVAVTGASSGIGFWAAEQLAGAGARVLLVCRDRRRADRALAALRERVPGADVDAPVLVDVADLDAVREGADQLAALDRLDALVSNAGLVDVAGRSVVGPDGHDRAIATNVLGPFLLTRLLLPALARSGTVARPSRVAAMGSMSARLVRVRRDDLGLARGASAWHAYGQSKALVQVLAFELQRRLDAAGEARVLSTVAHPGYAISAMDPPVPGIVPEGRTLVNRAETLFAQSKEQGAWPLVRAVTDPGARGGEFYGPRSPVRGVPTPHGGLGRTPRGLSSPAPQTLAAGLGRSAWEWASDVVGLASTDVV</sequence>
<dbReference type="InterPro" id="IPR002347">
    <property type="entry name" value="SDR_fam"/>
</dbReference>
<feature type="region of interest" description="Disordered" evidence="3">
    <location>
        <begin position="270"/>
        <end position="302"/>
    </location>
</feature>
<dbReference type="InterPro" id="IPR036291">
    <property type="entry name" value="NAD(P)-bd_dom_sf"/>
</dbReference>
<evidence type="ECO:0000313" key="5">
    <source>
        <dbReference type="Proteomes" id="UP000610846"/>
    </source>
</evidence>
<dbReference type="SUPFAM" id="SSF51735">
    <property type="entry name" value="NAD(P)-binding Rossmann-fold domains"/>
    <property type="match status" value="1"/>
</dbReference>
<reference evidence="4" key="2">
    <citation type="submission" date="2020-09" db="EMBL/GenBank/DDBJ databases">
        <authorList>
            <person name="Yu Y."/>
        </authorList>
    </citation>
    <scope>NUCLEOTIDE SEQUENCE</scope>
    <source>
        <strain evidence="4">KCTC 49039</strain>
    </source>
</reference>
<proteinExistence type="inferred from homology"/>
<evidence type="ECO:0000256" key="3">
    <source>
        <dbReference type="SAM" id="MobiDB-lite"/>
    </source>
</evidence>
<dbReference type="PANTHER" id="PTHR24320:SF148">
    <property type="entry name" value="NAD(P)-BINDING ROSSMANN-FOLD SUPERFAMILY PROTEIN"/>
    <property type="match status" value="1"/>
</dbReference>
<dbReference type="RefSeq" id="WP_191828277.1">
    <property type="nucleotide sequence ID" value="NZ_JACYHB010000004.1"/>
</dbReference>
<dbReference type="GO" id="GO:0016491">
    <property type="term" value="F:oxidoreductase activity"/>
    <property type="evidence" value="ECO:0007669"/>
    <property type="project" value="UniProtKB-KW"/>
</dbReference>
<dbReference type="Gene3D" id="3.40.50.720">
    <property type="entry name" value="NAD(P)-binding Rossmann-like Domain"/>
    <property type="match status" value="1"/>
</dbReference>
<evidence type="ECO:0000256" key="2">
    <source>
        <dbReference type="ARBA" id="ARBA00023002"/>
    </source>
</evidence>
<keyword evidence="5" id="KW-1185">Reference proteome</keyword>
<name>A0A927IZK9_9MICO</name>
<dbReference type="PRINTS" id="PR00081">
    <property type="entry name" value="GDHRDH"/>
</dbReference>